<evidence type="ECO:0000313" key="3">
    <source>
        <dbReference type="Proteomes" id="UP001470230"/>
    </source>
</evidence>
<feature type="signal peptide" evidence="1">
    <location>
        <begin position="1"/>
        <end position="17"/>
    </location>
</feature>
<evidence type="ECO:0008006" key="4">
    <source>
        <dbReference type="Google" id="ProtNLM"/>
    </source>
</evidence>
<sequence length="386" mass="45405">MNQYYLLVFMLTTFTFSDRVPYPINVFQFSPKSIDPIFINETKRCLQNPANKTYLPTNTKRAKVHYAKINKLIKQFNDLERPSYNTCDGPFLENEFIKRYKDKPLSYFSPFIPLFVPWFTIWKNNERNYKQIVQPILEILDPDYLYFVLSESDFGFTGHKLFSRHLPPNILVFSASGMGHVAVPWIQCDIKPLEKSYSSVYSTSSNTSVLMAFSSSDYDEKHHFISFCGNPRSSGERKETLEMTRAIFGSLFYECRKDNWEEVISNSIFALSPRGIAVATYRTFEIIRMGAAIPIIFTDFVHWLPYFPKLNWGSFSILTNVQEFARTSLRIRKMKQSEFSQLREVMRNVSSEFFQWEGFFKQLDAFFEGKEHYFSCSKAFLTYPMR</sequence>
<dbReference type="Proteomes" id="UP001470230">
    <property type="component" value="Unassembled WGS sequence"/>
</dbReference>
<evidence type="ECO:0000313" key="2">
    <source>
        <dbReference type="EMBL" id="KAK8893569.1"/>
    </source>
</evidence>
<protein>
    <recommendedName>
        <fullName evidence="4">Exostosin GT47 domain-containing protein</fullName>
    </recommendedName>
</protein>
<keyword evidence="1" id="KW-0732">Signal</keyword>
<feature type="chain" id="PRO_5045358714" description="Exostosin GT47 domain-containing protein" evidence="1">
    <location>
        <begin position="18"/>
        <end position="386"/>
    </location>
</feature>
<keyword evidence="3" id="KW-1185">Reference proteome</keyword>
<dbReference type="PANTHER" id="PTHR11062">
    <property type="entry name" value="EXOSTOSIN HEPARAN SULFATE GLYCOSYLTRANSFERASE -RELATED"/>
    <property type="match status" value="1"/>
</dbReference>
<proteinExistence type="predicted"/>
<comment type="caution">
    <text evidence="2">The sequence shown here is derived from an EMBL/GenBank/DDBJ whole genome shotgun (WGS) entry which is preliminary data.</text>
</comment>
<dbReference type="InterPro" id="IPR004263">
    <property type="entry name" value="Exostosin"/>
</dbReference>
<reference evidence="2 3" key="1">
    <citation type="submission" date="2024-04" db="EMBL/GenBank/DDBJ databases">
        <title>Tritrichomonas musculus Genome.</title>
        <authorList>
            <person name="Alves-Ferreira E."/>
            <person name="Grigg M."/>
            <person name="Lorenzi H."/>
            <person name="Galac M."/>
        </authorList>
    </citation>
    <scope>NUCLEOTIDE SEQUENCE [LARGE SCALE GENOMIC DNA]</scope>
    <source>
        <strain evidence="2 3">EAF2021</strain>
    </source>
</reference>
<gene>
    <name evidence="2" type="ORF">M9Y10_021992</name>
</gene>
<evidence type="ECO:0000256" key="1">
    <source>
        <dbReference type="SAM" id="SignalP"/>
    </source>
</evidence>
<dbReference type="EMBL" id="JAPFFF010000003">
    <property type="protein sequence ID" value="KAK8893569.1"/>
    <property type="molecule type" value="Genomic_DNA"/>
</dbReference>
<name>A0ABR2KR72_9EUKA</name>
<organism evidence="2 3">
    <name type="scientific">Tritrichomonas musculus</name>
    <dbReference type="NCBI Taxonomy" id="1915356"/>
    <lineage>
        <taxon>Eukaryota</taxon>
        <taxon>Metamonada</taxon>
        <taxon>Parabasalia</taxon>
        <taxon>Tritrichomonadida</taxon>
        <taxon>Tritrichomonadidae</taxon>
        <taxon>Tritrichomonas</taxon>
    </lineage>
</organism>
<accession>A0ABR2KR72</accession>